<evidence type="ECO:0000256" key="5">
    <source>
        <dbReference type="ARBA" id="ARBA00022723"/>
    </source>
</evidence>
<dbReference type="GO" id="GO:0016705">
    <property type="term" value="F:oxidoreductase activity, acting on paired donors, with incorporation or reduction of molecular oxygen"/>
    <property type="evidence" value="ECO:0007669"/>
    <property type="project" value="InterPro"/>
</dbReference>
<comment type="pathway">
    <text evidence="2">Secondary metabolite biosynthesis.</text>
</comment>
<dbReference type="GO" id="GO:0004497">
    <property type="term" value="F:monooxygenase activity"/>
    <property type="evidence" value="ECO:0007669"/>
    <property type="project" value="UniProtKB-KW"/>
</dbReference>
<sequence>MHSRANLPPGPFAFPILGNLISMPTKEKARQFRDMTSSKNYGEITYFHGLGQSILIINSLRAMSEFFVRRSDLSGGRPTLTMCGELVGYDKAIVLKQPGKEFREMRKELSYAIGKGSASKRDRLLRREDLGTYLQNIAKMPNLLWEHSRCVINTYSLAIAYGYRPAKYNDEFITKAERALSEFVDLIQPGSWIVDLFPFLKHVVLRIPFSRYPREIAKYQESQKALSITPWRMVKTQLSEGTAPESVCLSLMQKFPERVLTAEGESSLSWIVGNIYAGGSDTVRGSLSSGSIKVSIMINRPYQRYAEIDEFTNRMGRCPNTNEKDQFPYLSAMISELYRWAIVAPMGIPHMLVEDMVYNGYIIPKNTTLLVNAWSISQDPSIYPDPTTFHPERFVDKAQLELDPREFAFGGGRRICPGINLADTMLFFTLSMVLAVYNISPLPKSKSPPLWAFTDKFSRHPLPFPCKITLRSAKCQEWIDGALAE</sequence>
<comment type="similarity">
    <text evidence="3 10">Belongs to the cytochrome P450 family.</text>
</comment>
<dbReference type="Proteomes" id="UP000518752">
    <property type="component" value="Unassembled WGS sequence"/>
</dbReference>
<evidence type="ECO:0000313" key="11">
    <source>
        <dbReference type="EMBL" id="KAF5367249.1"/>
    </source>
</evidence>
<keyword evidence="5 9" id="KW-0479">Metal-binding</keyword>
<evidence type="ECO:0000256" key="10">
    <source>
        <dbReference type="RuleBase" id="RU000461"/>
    </source>
</evidence>
<keyword evidence="12" id="KW-1185">Reference proteome</keyword>
<gene>
    <name evidence="11" type="ORF">D9757_011706</name>
</gene>
<dbReference type="SUPFAM" id="SSF48264">
    <property type="entry name" value="Cytochrome P450"/>
    <property type="match status" value="1"/>
</dbReference>
<comment type="caution">
    <text evidence="11">The sequence shown here is derived from an EMBL/GenBank/DDBJ whole genome shotgun (WGS) entry which is preliminary data.</text>
</comment>
<dbReference type="OrthoDB" id="1055148at2759"/>
<reference evidence="11 12" key="1">
    <citation type="journal article" date="2020" name="ISME J.">
        <title>Uncovering the hidden diversity of litter-decomposition mechanisms in mushroom-forming fungi.</title>
        <authorList>
            <person name="Floudas D."/>
            <person name="Bentzer J."/>
            <person name="Ahren D."/>
            <person name="Johansson T."/>
            <person name="Persson P."/>
            <person name="Tunlid A."/>
        </authorList>
    </citation>
    <scope>NUCLEOTIDE SEQUENCE [LARGE SCALE GENOMIC DNA]</scope>
    <source>
        <strain evidence="11 12">CBS 406.79</strain>
    </source>
</reference>
<feature type="binding site" description="axial binding residue" evidence="9">
    <location>
        <position position="416"/>
    </location>
    <ligand>
        <name>heme</name>
        <dbReference type="ChEBI" id="CHEBI:30413"/>
    </ligand>
    <ligandPart>
        <name>Fe</name>
        <dbReference type="ChEBI" id="CHEBI:18248"/>
    </ligandPart>
</feature>
<protein>
    <recommendedName>
        <fullName evidence="13">Cytochrome P450</fullName>
    </recommendedName>
</protein>
<keyword evidence="4 9" id="KW-0349">Heme</keyword>
<dbReference type="AlphaFoldDB" id="A0A8H5GLH9"/>
<dbReference type="PANTHER" id="PTHR46300:SF7">
    <property type="entry name" value="P450, PUTATIVE (EUROFUNG)-RELATED"/>
    <property type="match status" value="1"/>
</dbReference>
<dbReference type="GO" id="GO:0005506">
    <property type="term" value="F:iron ion binding"/>
    <property type="evidence" value="ECO:0007669"/>
    <property type="project" value="InterPro"/>
</dbReference>
<keyword evidence="6 10" id="KW-0560">Oxidoreductase</keyword>
<dbReference type="InterPro" id="IPR036396">
    <property type="entry name" value="Cyt_P450_sf"/>
</dbReference>
<dbReference type="EMBL" id="JAACJN010000144">
    <property type="protein sequence ID" value="KAF5367249.1"/>
    <property type="molecule type" value="Genomic_DNA"/>
</dbReference>
<evidence type="ECO:0000256" key="9">
    <source>
        <dbReference type="PIRSR" id="PIRSR602401-1"/>
    </source>
</evidence>
<organism evidence="11 12">
    <name type="scientific">Collybiopsis confluens</name>
    <dbReference type="NCBI Taxonomy" id="2823264"/>
    <lineage>
        <taxon>Eukaryota</taxon>
        <taxon>Fungi</taxon>
        <taxon>Dikarya</taxon>
        <taxon>Basidiomycota</taxon>
        <taxon>Agaricomycotina</taxon>
        <taxon>Agaricomycetes</taxon>
        <taxon>Agaricomycetidae</taxon>
        <taxon>Agaricales</taxon>
        <taxon>Marasmiineae</taxon>
        <taxon>Omphalotaceae</taxon>
        <taxon>Collybiopsis</taxon>
    </lineage>
</organism>
<dbReference type="PRINTS" id="PR00463">
    <property type="entry name" value="EP450I"/>
</dbReference>
<evidence type="ECO:0000256" key="6">
    <source>
        <dbReference type="ARBA" id="ARBA00023002"/>
    </source>
</evidence>
<comment type="cofactor">
    <cofactor evidence="1 9">
        <name>heme</name>
        <dbReference type="ChEBI" id="CHEBI:30413"/>
    </cofactor>
</comment>
<proteinExistence type="inferred from homology"/>
<dbReference type="Pfam" id="PF00067">
    <property type="entry name" value="p450"/>
    <property type="match status" value="1"/>
</dbReference>
<evidence type="ECO:0000256" key="4">
    <source>
        <dbReference type="ARBA" id="ARBA00022617"/>
    </source>
</evidence>
<accession>A0A8H5GLH9</accession>
<dbReference type="InterPro" id="IPR017972">
    <property type="entry name" value="Cyt_P450_CS"/>
</dbReference>
<evidence type="ECO:0000256" key="3">
    <source>
        <dbReference type="ARBA" id="ARBA00010617"/>
    </source>
</evidence>
<evidence type="ECO:0000313" key="12">
    <source>
        <dbReference type="Proteomes" id="UP000518752"/>
    </source>
</evidence>
<evidence type="ECO:0008006" key="13">
    <source>
        <dbReference type="Google" id="ProtNLM"/>
    </source>
</evidence>
<dbReference type="InterPro" id="IPR002401">
    <property type="entry name" value="Cyt_P450_E_grp-I"/>
</dbReference>
<evidence type="ECO:0000256" key="8">
    <source>
        <dbReference type="ARBA" id="ARBA00023033"/>
    </source>
</evidence>
<evidence type="ECO:0000256" key="1">
    <source>
        <dbReference type="ARBA" id="ARBA00001971"/>
    </source>
</evidence>
<dbReference type="InterPro" id="IPR050364">
    <property type="entry name" value="Cytochrome_P450_fung"/>
</dbReference>
<dbReference type="Gene3D" id="1.10.630.10">
    <property type="entry name" value="Cytochrome P450"/>
    <property type="match status" value="1"/>
</dbReference>
<dbReference type="PROSITE" id="PS00086">
    <property type="entry name" value="CYTOCHROME_P450"/>
    <property type="match status" value="1"/>
</dbReference>
<keyword evidence="7 9" id="KW-0408">Iron</keyword>
<dbReference type="GO" id="GO:0020037">
    <property type="term" value="F:heme binding"/>
    <property type="evidence" value="ECO:0007669"/>
    <property type="project" value="InterPro"/>
</dbReference>
<dbReference type="InterPro" id="IPR001128">
    <property type="entry name" value="Cyt_P450"/>
</dbReference>
<evidence type="ECO:0000256" key="7">
    <source>
        <dbReference type="ARBA" id="ARBA00023004"/>
    </source>
</evidence>
<evidence type="ECO:0000256" key="2">
    <source>
        <dbReference type="ARBA" id="ARBA00005179"/>
    </source>
</evidence>
<dbReference type="PANTHER" id="PTHR46300">
    <property type="entry name" value="P450, PUTATIVE (EUROFUNG)-RELATED-RELATED"/>
    <property type="match status" value="1"/>
</dbReference>
<name>A0A8H5GLH9_9AGAR</name>
<keyword evidence="8 10" id="KW-0503">Monooxygenase</keyword>